<comment type="caution">
    <text evidence="8">The sequence shown here is derived from an EMBL/GenBank/DDBJ whole genome shotgun (WGS) entry which is preliminary data.</text>
</comment>
<evidence type="ECO:0000256" key="7">
    <source>
        <dbReference type="SAM" id="MobiDB-lite"/>
    </source>
</evidence>
<reference evidence="8 9" key="1">
    <citation type="submission" date="2024-10" db="EMBL/GenBank/DDBJ databases">
        <title>The Natural Products Discovery Center: Release of the First 8490 Sequenced Strains for Exploring Actinobacteria Biosynthetic Diversity.</title>
        <authorList>
            <person name="Kalkreuter E."/>
            <person name="Kautsar S.A."/>
            <person name="Yang D."/>
            <person name="Bader C.D."/>
            <person name="Teijaro C.N."/>
            <person name="Fluegel L."/>
            <person name="Davis C.M."/>
            <person name="Simpson J.R."/>
            <person name="Lauterbach L."/>
            <person name="Steele A.D."/>
            <person name="Gui C."/>
            <person name="Meng S."/>
            <person name="Li G."/>
            <person name="Viehrig K."/>
            <person name="Ye F."/>
            <person name="Su P."/>
            <person name="Kiefer A.F."/>
            <person name="Nichols A."/>
            <person name="Cepeda A.J."/>
            <person name="Yan W."/>
            <person name="Fan B."/>
            <person name="Jiang Y."/>
            <person name="Adhikari A."/>
            <person name="Zheng C.-J."/>
            <person name="Schuster L."/>
            <person name="Cowan T.M."/>
            <person name="Smanski M.J."/>
            <person name="Chevrette M.G."/>
            <person name="De Carvalho L.P.S."/>
            <person name="Shen B."/>
        </authorList>
    </citation>
    <scope>NUCLEOTIDE SEQUENCE [LARGE SCALE GENOMIC DNA]</scope>
    <source>
        <strain evidence="8 9">NPDC048229</strain>
    </source>
</reference>
<dbReference type="Proteomes" id="UP001604282">
    <property type="component" value="Unassembled WGS sequence"/>
</dbReference>
<sequence>MGTARAHEASGPGPSGRIGPYRLITRLDPPHSPAALPCRRFVARGAEGETVLLSAALPGRDPRGFAAEAEGARRLPAPWFEPVGRVSGPDARQAWYASPFRPALPLPVALAVHGGPLPEATVRAVGAALAEGLAAAHAQGLTHAGISPAAVLLTADGPRLGCHGAVRAAGPDGVPRAGIPGLDPGALAPEQAAGGRPRPPGDVFALGAVLAYAATGHTVPESSELPPSLRPVVLSCLTRDPAHRPTAAALLPALAPPAPHATVLNAASSLLAPGWLPGRVVAALARQSAELLAAETAVETAGTAAGTAGARARTEPPASAGPAGPVRPADAHRSAAFPTAPASPTAPVFPTAPASPTVPASPGAPLSPGTPGTPGSPVAPGPPGSPTVPAARPNDPRRT</sequence>
<dbReference type="SUPFAM" id="SSF56112">
    <property type="entry name" value="Protein kinase-like (PK-like)"/>
    <property type="match status" value="1"/>
</dbReference>
<evidence type="ECO:0000256" key="6">
    <source>
        <dbReference type="ARBA" id="ARBA00022840"/>
    </source>
</evidence>
<feature type="compositionally biased region" description="Low complexity" evidence="7">
    <location>
        <begin position="334"/>
        <end position="376"/>
    </location>
</feature>
<proteinExistence type="predicted"/>
<keyword evidence="2 8" id="KW-0723">Serine/threonine-protein kinase</keyword>
<keyword evidence="9" id="KW-1185">Reference proteome</keyword>
<feature type="region of interest" description="Disordered" evidence="7">
    <location>
        <begin position="304"/>
        <end position="399"/>
    </location>
</feature>
<gene>
    <name evidence="8" type="ORF">ACGFYS_00260</name>
</gene>
<dbReference type="Gene3D" id="1.10.510.10">
    <property type="entry name" value="Transferase(Phosphotransferase) domain 1"/>
    <property type="match status" value="1"/>
</dbReference>
<keyword evidence="4" id="KW-0547">Nucleotide-binding</keyword>
<keyword evidence="6" id="KW-0067">ATP-binding</keyword>
<feature type="compositionally biased region" description="Pro residues" evidence="7">
    <location>
        <begin position="377"/>
        <end position="386"/>
    </location>
</feature>
<evidence type="ECO:0000256" key="2">
    <source>
        <dbReference type="ARBA" id="ARBA00022527"/>
    </source>
</evidence>
<evidence type="ECO:0000256" key="1">
    <source>
        <dbReference type="ARBA" id="ARBA00012513"/>
    </source>
</evidence>
<dbReference type="PANTHER" id="PTHR43289">
    <property type="entry name" value="MITOGEN-ACTIVATED PROTEIN KINASE KINASE KINASE 20-RELATED"/>
    <property type="match status" value="1"/>
</dbReference>
<dbReference type="InterPro" id="IPR011009">
    <property type="entry name" value="Kinase-like_dom_sf"/>
</dbReference>
<dbReference type="RefSeq" id="WP_392878533.1">
    <property type="nucleotide sequence ID" value="NZ_JBICZW010000001.1"/>
</dbReference>
<evidence type="ECO:0000256" key="4">
    <source>
        <dbReference type="ARBA" id="ARBA00022741"/>
    </source>
</evidence>
<keyword evidence="5 8" id="KW-0418">Kinase</keyword>
<protein>
    <recommendedName>
        <fullName evidence="1">non-specific serine/threonine protein kinase</fullName>
        <ecNumber evidence="1">2.7.11.1</ecNumber>
    </recommendedName>
</protein>
<organism evidence="8 9">
    <name type="scientific">Streptomyces omiyaensis</name>
    <dbReference type="NCBI Taxonomy" id="68247"/>
    <lineage>
        <taxon>Bacteria</taxon>
        <taxon>Bacillati</taxon>
        <taxon>Actinomycetota</taxon>
        <taxon>Actinomycetes</taxon>
        <taxon>Kitasatosporales</taxon>
        <taxon>Streptomycetaceae</taxon>
        <taxon>Streptomyces</taxon>
    </lineage>
</organism>
<dbReference type="GO" id="GO:0004674">
    <property type="term" value="F:protein serine/threonine kinase activity"/>
    <property type="evidence" value="ECO:0007669"/>
    <property type="project" value="UniProtKB-KW"/>
</dbReference>
<dbReference type="EC" id="2.7.11.1" evidence="1"/>
<dbReference type="EMBL" id="JBICZW010000001">
    <property type="protein sequence ID" value="MFG3187357.1"/>
    <property type="molecule type" value="Genomic_DNA"/>
</dbReference>
<name>A0ABW7BJF0_9ACTN</name>
<feature type="region of interest" description="Disordered" evidence="7">
    <location>
        <begin position="1"/>
        <end position="20"/>
    </location>
</feature>
<evidence type="ECO:0000313" key="9">
    <source>
        <dbReference type="Proteomes" id="UP001604282"/>
    </source>
</evidence>
<dbReference type="PANTHER" id="PTHR43289:SF6">
    <property type="entry name" value="SERINE_THREONINE-PROTEIN KINASE NEKL-3"/>
    <property type="match status" value="1"/>
</dbReference>
<evidence type="ECO:0000256" key="3">
    <source>
        <dbReference type="ARBA" id="ARBA00022679"/>
    </source>
</evidence>
<keyword evidence="3" id="KW-0808">Transferase</keyword>
<evidence type="ECO:0000256" key="5">
    <source>
        <dbReference type="ARBA" id="ARBA00022777"/>
    </source>
</evidence>
<accession>A0ABW7BJF0</accession>
<evidence type="ECO:0000313" key="8">
    <source>
        <dbReference type="EMBL" id="MFG3187357.1"/>
    </source>
</evidence>